<dbReference type="PANTHER" id="PTHR42754:SF1">
    <property type="entry name" value="LIPOPROTEIN"/>
    <property type="match status" value="1"/>
</dbReference>
<dbReference type="EMBL" id="NSKE01000001">
    <property type="protein sequence ID" value="PAU95486.1"/>
    <property type="molecule type" value="Genomic_DNA"/>
</dbReference>
<dbReference type="OrthoDB" id="1523346at2"/>
<feature type="domain" description="Bacterial repeat" evidence="2">
    <location>
        <begin position="116"/>
        <end position="189"/>
    </location>
</feature>
<comment type="caution">
    <text evidence="3">The sequence shown here is derived from an EMBL/GenBank/DDBJ whole genome shotgun (WGS) entry which is preliminary data.</text>
</comment>
<evidence type="ECO:0000313" key="4">
    <source>
        <dbReference type="Proteomes" id="UP000218831"/>
    </source>
</evidence>
<keyword evidence="4" id="KW-1185">Reference proteome</keyword>
<sequence>MRQLLFAFIFLFSISIISCSDSGTGPDPNNGSGDDNKEEVTTYSVAVNVTPSDAGSISPSAEDSYDEGEEVELQANPNEGYVFTEWSGDIESTNNPHSLTIDRDYDITANFEIKTYELTITKKGEGAVNEEILEQKSKDYEHGTVVELTANPSEGYKFVEWEGDITGSENPAQITVDNPKKVTAVFEKKSYELTVSTEGEGAVSEEVVQQKTTDYEHGTVVELTANSAEGWEFIEWTGATSGSENPTQITVDASKEVTAVFEEKKDYPKIFGGSEGENALSIANTQDGGYVITGYTGSTDGDFSNLSVSYHEIYVIKFDSEGNKQWVKTYGGKDAEMGTSIIQTSDGGFAITGRTDSDDGDFYGMQKGSSDIFVIKLTSKGSLEWTKTFGGPTSDFGSSITQSTDGNLYITGDIQTSSYDKPEIILIKIDINGNVIWEKTYGGIQRDFGSSIVATDDGGVALAGNTYSNDGTFDEMNHSGNDAYSDIFLLKINSTGDIEWKKTYGGSGPDEVKTITNTNDNGFIMTGGTKSIDGIFSSNNNSDNSSAYILKVDSFGKVEWTNIYKGSNNEVGNSVTQIMDNGYIILGITYSNSGDFQDINNGESDIFLAKLDSNGSKSWLKTFGGSKNDTGLSVISSNDNLIFTGSASSNDGDFSKTNRGYSDIYIYQTDSKGIVK</sequence>
<evidence type="ECO:0000313" key="3">
    <source>
        <dbReference type="EMBL" id="PAU95486.1"/>
    </source>
</evidence>
<gene>
    <name evidence="3" type="ORF">CK503_00015</name>
</gene>
<dbReference type="InterPro" id="IPR044060">
    <property type="entry name" value="Bacterial_rp_domain"/>
</dbReference>
<feature type="chain" id="PRO_5013376416" description="Bacterial repeat domain-containing protein" evidence="1">
    <location>
        <begin position="21"/>
        <end position="676"/>
    </location>
</feature>
<dbReference type="Pfam" id="PF06739">
    <property type="entry name" value="SBBP"/>
    <property type="match status" value="1"/>
</dbReference>
<proteinExistence type="predicted"/>
<dbReference type="RefSeq" id="WP_095604731.1">
    <property type="nucleotide sequence ID" value="NZ_NSKE01000001.1"/>
</dbReference>
<dbReference type="Pfam" id="PF18998">
    <property type="entry name" value="Flg_new_2"/>
    <property type="match status" value="3"/>
</dbReference>
<dbReference type="PROSITE" id="PS51257">
    <property type="entry name" value="PROKAR_LIPOPROTEIN"/>
    <property type="match status" value="1"/>
</dbReference>
<keyword evidence="1" id="KW-0732">Signal</keyword>
<evidence type="ECO:0000259" key="2">
    <source>
        <dbReference type="Pfam" id="PF18998"/>
    </source>
</evidence>
<feature type="domain" description="Bacterial repeat" evidence="2">
    <location>
        <begin position="191"/>
        <end position="264"/>
    </location>
</feature>
<name>A0A2A2GCV9_9BACT</name>
<reference evidence="3 4" key="1">
    <citation type="submission" date="2017-08" db="EMBL/GenBank/DDBJ databases">
        <title>Aliifodinibius alkalisoli sp. nov., isolated from saline alkaline soil.</title>
        <authorList>
            <person name="Liu D."/>
            <person name="Zhang G."/>
        </authorList>
    </citation>
    <scope>NUCLEOTIDE SEQUENCE [LARGE SCALE GENOMIC DNA]</scope>
    <source>
        <strain evidence="3 4">WN023</strain>
    </source>
</reference>
<dbReference type="Proteomes" id="UP000218831">
    <property type="component" value="Unassembled WGS sequence"/>
</dbReference>
<evidence type="ECO:0000256" key="1">
    <source>
        <dbReference type="SAM" id="SignalP"/>
    </source>
</evidence>
<accession>A0A2A2GCV9</accession>
<protein>
    <recommendedName>
        <fullName evidence="2">Bacterial repeat domain-containing protein</fullName>
    </recommendedName>
</protein>
<organism evidence="3 4">
    <name type="scientific">Fodinibius salipaludis</name>
    <dbReference type="NCBI Taxonomy" id="2032627"/>
    <lineage>
        <taxon>Bacteria</taxon>
        <taxon>Pseudomonadati</taxon>
        <taxon>Balneolota</taxon>
        <taxon>Balneolia</taxon>
        <taxon>Balneolales</taxon>
        <taxon>Balneolaceae</taxon>
        <taxon>Fodinibius</taxon>
    </lineage>
</organism>
<dbReference type="AlphaFoldDB" id="A0A2A2GCV9"/>
<dbReference type="SUPFAM" id="SSF50998">
    <property type="entry name" value="Quinoprotein alcohol dehydrogenase-like"/>
    <property type="match status" value="1"/>
</dbReference>
<feature type="signal peptide" evidence="1">
    <location>
        <begin position="1"/>
        <end position="20"/>
    </location>
</feature>
<dbReference type="InterPro" id="IPR010620">
    <property type="entry name" value="SBBP_repeat"/>
</dbReference>
<dbReference type="PANTHER" id="PTHR42754">
    <property type="entry name" value="ENDOGLUCANASE"/>
    <property type="match status" value="1"/>
</dbReference>
<dbReference type="InterPro" id="IPR011047">
    <property type="entry name" value="Quinoprotein_ADH-like_sf"/>
</dbReference>
<feature type="domain" description="Bacterial repeat" evidence="2">
    <location>
        <begin position="46"/>
        <end position="113"/>
    </location>
</feature>